<feature type="region of interest" description="Disordered" evidence="1">
    <location>
        <begin position="199"/>
        <end position="218"/>
    </location>
</feature>
<dbReference type="SUPFAM" id="SSF47090">
    <property type="entry name" value="PGBD-like"/>
    <property type="match status" value="1"/>
</dbReference>
<protein>
    <submittedName>
        <fullName evidence="4">Peptidoglycan-binding protein</fullName>
    </submittedName>
</protein>
<dbReference type="Gene3D" id="1.10.101.10">
    <property type="entry name" value="PGBD-like superfamily/PGBD"/>
    <property type="match status" value="1"/>
</dbReference>
<accession>A0AB39MKR2</accession>
<dbReference type="InterPro" id="IPR002477">
    <property type="entry name" value="Peptidoglycan-bd-like"/>
</dbReference>
<feature type="region of interest" description="Disordered" evidence="1">
    <location>
        <begin position="1"/>
        <end position="71"/>
    </location>
</feature>
<name>A0AB39MKR2_9ACTN</name>
<keyword evidence="2" id="KW-0812">Transmembrane</keyword>
<feature type="region of interest" description="Disordered" evidence="1">
    <location>
        <begin position="111"/>
        <end position="150"/>
    </location>
</feature>
<keyword evidence="2" id="KW-0472">Membrane</keyword>
<dbReference type="Pfam" id="PF01471">
    <property type="entry name" value="PG_binding_1"/>
    <property type="match status" value="1"/>
</dbReference>
<evidence type="ECO:0000259" key="3">
    <source>
        <dbReference type="Pfam" id="PF01471"/>
    </source>
</evidence>
<organism evidence="4">
    <name type="scientific">Streptomyces sp. R08</name>
    <dbReference type="NCBI Taxonomy" id="3238624"/>
    <lineage>
        <taxon>Bacteria</taxon>
        <taxon>Bacillati</taxon>
        <taxon>Actinomycetota</taxon>
        <taxon>Actinomycetes</taxon>
        <taxon>Kitasatosporales</taxon>
        <taxon>Streptomycetaceae</taxon>
        <taxon>Streptomyces</taxon>
    </lineage>
</organism>
<proteinExistence type="predicted"/>
<dbReference type="InterPro" id="IPR036365">
    <property type="entry name" value="PGBD-like_sf"/>
</dbReference>
<feature type="compositionally biased region" description="Basic and acidic residues" evidence="1">
    <location>
        <begin position="202"/>
        <end position="212"/>
    </location>
</feature>
<evidence type="ECO:0000256" key="1">
    <source>
        <dbReference type="SAM" id="MobiDB-lite"/>
    </source>
</evidence>
<feature type="domain" description="Peptidoglycan binding-like" evidence="3">
    <location>
        <begin position="148"/>
        <end position="206"/>
    </location>
</feature>
<feature type="transmembrane region" description="Helical" evidence="2">
    <location>
        <begin position="86"/>
        <end position="107"/>
    </location>
</feature>
<dbReference type="AlphaFoldDB" id="A0AB39MKR2"/>
<gene>
    <name evidence="4" type="ORF">AB5J58_43550</name>
</gene>
<reference evidence="4" key="1">
    <citation type="submission" date="2024-07" db="EMBL/GenBank/DDBJ databases">
        <authorList>
            <person name="Yu S.T."/>
        </authorList>
    </citation>
    <scope>NUCLEOTIDE SEQUENCE</scope>
    <source>
        <strain evidence="4">R08</strain>
    </source>
</reference>
<dbReference type="InterPro" id="IPR036366">
    <property type="entry name" value="PGBDSf"/>
</dbReference>
<sequence length="218" mass="22935">MSTPPEPGSSSGGPVLEPARVLRRRRSDNLAALMREPRRDSSVFESVPVPRPFFGSEAETEELPPVPSELHPLPAPSPFGPGLRRAAIVVGVSAAALVGFACALLLPGKGEASTSQRVSTPTPVTSAPATTAGTADPDGAGTLREGDSGPQVTELEQRLLRIPNVYENGSTSGRYDATLTAAVARFQLWYGIRGDENGVYGDDTRKDLESRTALDNGQ</sequence>
<keyword evidence="2" id="KW-1133">Transmembrane helix</keyword>
<dbReference type="EMBL" id="CP163431">
    <property type="protein sequence ID" value="XDQ06644.1"/>
    <property type="molecule type" value="Genomic_DNA"/>
</dbReference>
<dbReference type="RefSeq" id="WP_369191534.1">
    <property type="nucleotide sequence ID" value="NZ_CP163431.1"/>
</dbReference>
<evidence type="ECO:0000313" key="4">
    <source>
        <dbReference type="EMBL" id="XDQ06644.1"/>
    </source>
</evidence>
<feature type="compositionally biased region" description="Low complexity" evidence="1">
    <location>
        <begin position="118"/>
        <end position="142"/>
    </location>
</feature>
<evidence type="ECO:0000256" key="2">
    <source>
        <dbReference type="SAM" id="Phobius"/>
    </source>
</evidence>